<dbReference type="CDD" id="cd10448">
    <property type="entry name" value="GIY-YIG_unchar_3"/>
    <property type="match status" value="1"/>
</dbReference>
<evidence type="ECO:0000259" key="1">
    <source>
        <dbReference type="PROSITE" id="PS50164"/>
    </source>
</evidence>
<dbReference type="InterPro" id="IPR000305">
    <property type="entry name" value="GIY-YIG_endonuc"/>
</dbReference>
<dbReference type="SMART" id="SM00465">
    <property type="entry name" value="GIYc"/>
    <property type="match status" value="1"/>
</dbReference>
<dbReference type="AlphaFoldDB" id="A0A3B0TJK9"/>
<dbReference type="PANTHER" id="PTHR34477">
    <property type="entry name" value="UPF0213 PROTEIN YHBQ"/>
    <property type="match status" value="1"/>
</dbReference>
<reference evidence="2" key="1">
    <citation type="submission" date="2018-06" db="EMBL/GenBank/DDBJ databases">
        <authorList>
            <person name="Zhirakovskaya E."/>
        </authorList>
    </citation>
    <scope>NUCLEOTIDE SEQUENCE</scope>
</reference>
<feature type="domain" description="GIY-YIG" evidence="1">
    <location>
        <begin position="1"/>
        <end position="77"/>
    </location>
</feature>
<sequence>MSHFVYILASRPNGAIYIGAARNLRQRMEQHKTAAVRGHAQRYKISTLVYFEQYEETLEALHRERKLKRWRRTWKNELIEQNNPHWSDVSSEIPL</sequence>
<accession>A0A3B0TJK9</accession>
<organism evidence="2">
    <name type="scientific">hydrothermal vent metagenome</name>
    <dbReference type="NCBI Taxonomy" id="652676"/>
    <lineage>
        <taxon>unclassified sequences</taxon>
        <taxon>metagenomes</taxon>
        <taxon>ecological metagenomes</taxon>
    </lineage>
</organism>
<gene>
    <name evidence="2" type="ORF">MNBD_ALPHA12-423</name>
</gene>
<dbReference type="Pfam" id="PF01541">
    <property type="entry name" value="GIY-YIG"/>
    <property type="match status" value="1"/>
</dbReference>
<dbReference type="SUPFAM" id="SSF82771">
    <property type="entry name" value="GIY-YIG endonuclease"/>
    <property type="match status" value="1"/>
</dbReference>
<dbReference type="PANTHER" id="PTHR34477:SF5">
    <property type="entry name" value="BSL5627 PROTEIN"/>
    <property type="match status" value="1"/>
</dbReference>
<dbReference type="PROSITE" id="PS50164">
    <property type="entry name" value="GIY_YIG"/>
    <property type="match status" value="1"/>
</dbReference>
<name>A0A3B0TJK9_9ZZZZ</name>
<evidence type="ECO:0000313" key="2">
    <source>
        <dbReference type="EMBL" id="VAW14652.1"/>
    </source>
</evidence>
<dbReference type="EMBL" id="UOEO01000014">
    <property type="protein sequence ID" value="VAW14652.1"/>
    <property type="molecule type" value="Genomic_DNA"/>
</dbReference>
<proteinExistence type="predicted"/>
<protein>
    <recommendedName>
        <fullName evidence="1">GIY-YIG domain-containing protein</fullName>
    </recommendedName>
</protein>
<dbReference type="Gene3D" id="3.40.1440.10">
    <property type="entry name" value="GIY-YIG endonuclease"/>
    <property type="match status" value="1"/>
</dbReference>
<dbReference type="InterPro" id="IPR050190">
    <property type="entry name" value="UPF0213_domain"/>
</dbReference>
<dbReference type="InterPro" id="IPR035901">
    <property type="entry name" value="GIY-YIG_endonuc_sf"/>
</dbReference>